<evidence type="ECO:0000313" key="1">
    <source>
        <dbReference type="EMBL" id="ASJ15862.1"/>
    </source>
</evidence>
<sequence>MRPLNIALVLASLAFLGLANIVSNVEPVDIMEAEEGKLVEFTGVCAYSSDGFSILTDGKFSVPVFSDLEVGEVYRVIGVYRGRGIKPRRIESGDMELEEIEGAYWVDYYPSILTPKKIKLKFELSGVEQGEIVRVRGVFFGSKLVPVEYRVVGNLTYPKDGYPFKFRGVVLYGGNPGVILWKNRSVRVYLKDNFTLIPGRVVEVFGITRVAGGIIVYASHFRDTGSANVSEKPNIGEIAESECRIIQKLENRVKLECLDLPLSNVTGRIGDKVKFKALRRFSDYLCLDCTLYPREDLGNMICSPEVGKAGKVSGVVESVKEVRGRIIAQVRHGDCKILLKLKPDVKVKVGDEVEAFGVFSTYYRKPILVVEGEEDICLNSSCR</sequence>
<dbReference type="GeneID" id="33321230"/>
<name>A0A2Z2N8J2_9EURY</name>
<keyword evidence="2" id="KW-1185">Reference proteome</keyword>
<organism evidence="1 2">
    <name type="scientific">Thermococcus chitonophagus</name>
    <dbReference type="NCBI Taxonomy" id="54262"/>
    <lineage>
        <taxon>Archaea</taxon>
        <taxon>Methanobacteriati</taxon>
        <taxon>Methanobacteriota</taxon>
        <taxon>Thermococci</taxon>
        <taxon>Thermococcales</taxon>
        <taxon>Thermococcaceae</taxon>
        <taxon>Thermococcus</taxon>
    </lineage>
</organism>
<dbReference type="RefSeq" id="WP_068576118.1">
    <property type="nucleotide sequence ID" value="NZ_CP015193.1"/>
</dbReference>
<dbReference type="AlphaFoldDB" id="A0A2Z2N8J2"/>
<protein>
    <submittedName>
        <fullName evidence="1">DNA-binding protein</fullName>
    </submittedName>
</protein>
<reference evidence="1 2" key="1">
    <citation type="submission" date="2016-04" db="EMBL/GenBank/DDBJ databases">
        <title>Complete genome sequence of Thermococcus chitonophagus type strain GC74.</title>
        <authorList>
            <person name="Oger P.M."/>
        </authorList>
    </citation>
    <scope>NUCLEOTIDE SEQUENCE [LARGE SCALE GENOMIC DNA]</scope>
    <source>
        <strain evidence="1 2">GC74</strain>
    </source>
</reference>
<proteinExistence type="predicted"/>
<dbReference type="Proteomes" id="UP000250189">
    <property type="component" value="Chromosome"/>
</dbReference>
<dbReference type="OrthoDB" id="86149at2157"/>
<dbReference type="EMBL" id="CP015193">
    <property type="protein sequence ID" value="ASJ15862.1"/>
    <property type="molecule type" value="Genomic_DNA"/>
</dbReference>
<evidence type="ECO:0000313" key="2">
    <source>
        <dbReference type="Proteomes" id="UP000250189"/>
    </source>
</evidence>
<keyword evidence="1" id="KW-0238">DNA-binding</keyword>
<dbReference type="GO" id="GO:0003677">
    <property type="term" value="F:DNA binding"/>
    <property type="evidence" value="ECO:0007669"/>
    <property type="project" value="UniProtKB-KW"/>
</dbReference>
<gene>
    <name evidence="1" type="ORF">A3L04_01615</name>
</gene>
<accession>A0A2Z2N8J2</accession>